<gene>
    <name evidence="1" type="ORF">KSMBR1_2910</name>
</gene>
<accession>A0A2C9CI90</accession>
<evidence type="ECO:0000313" key="2">
    <source>
        <dbReference type="Proteomes" id="UP000221734"/>
    </source>
</evidence>
<dbReference type="Pfam" id="PF08665">
    <property type="entry name" value="PglZ"/>
    <property type="match status" value="1"/>
</dbReference>
<proteinExistence type="predicted"/>
<dbReference type="KEGG" id="kst:KSMBR1_2910"/>
<organism evidence="1 2">
    <name type="scientific">Kuenenia stuttgartiensis</name>
    <dbReference type="NCBI Taxonomy" id="174633"/>
    <lineage>
        <taxon>Bacteria</taxon>
        <taxon>Pseudomonadati</taxon>
        <taxon>Planctomycetota</taxon>
        <taxon>Candidatus Brocadiia</taxon>
        <taxon>Candidatus Brocadiales</taxon>
        <taxon>Candidatus Brocadiaceae</taxon>
        <taxon>Candidatus Kuenenia</taxon>
    </lineage>
</organism>
<protein>
    <submittedName>
        <fullName evidence="1">PglZ domain protein</fullName>
    </submittedName>
</protein>
<evidence type="ECO:0000313" key="1">
    <source>
        <dbReference type="EMBL" id="SOH05391.1"/>
    </source>
</evidence>
<dbReference type="OrthoDB" id="9769734at2"/>
<reference evidence="2" key="1">
    <citation type="submission" date="2017-10" db="EMBL/GenBank/DDBJ databases">
        <authorList>
            <person name="Frank J."/>
        </authorList>
    </citation>
    <scope>NUCLEOTIDE SEQUENCE [LARGE SCALE GENOMIC DNA]</scope>
</reference>
<sequence length="852" mass="96034">MGKITDYLQELITKQVKDFGIVVWYDPEKHYQGIVKTLNTGAKLFNFNDSFFELKYQLEPMLDGITPPKILVYVAKERSETDNALIEIEKAGCVLEPGHPSINQNTRLEVVARAVLKPIMPDAAENICKQIASGSLTYDDVEGIAEHGAEIGSGTVKLIFGSIDPVEIAYLFLTKPEIDDNIVKKNAIQELQAILKNSFGFDTTDKIPDKTRERFVRYVLLGDLVNNIDDDGIPSVISQMDIPSLESHKQNTSKLAQRWRSDIEHKDSYVDVSKMVDQKCNVAAFSIPPEKLVKSQTFLSTESKLIDWACKLILENALLQATQLVDAQKDSFWPRTEETLMLKWSILETVVSICIKTGDIKKELKGKKYLPKDLIKNYCRTTLPWYELDRFHRELEHRYERYNIDLSDENSPIEKVIAKARQFYTNMAGDLAEFLQDSEFPEFGFGFQLQRDTFSREVKPLVGKHKIAYIWVDALRYEMAAELVSGFGPDFHSELKPAIATIPGITEMGMASLLPGAEENFAILENKGKLAVRCGDTIITTRQDRVNYLTKNLKGQVVEVKIEALQKPRKKLKDQIAASNFILVTSQEIDEICERGNTTLAHRTMQDILEQIRRAIVNLSVLGVDTFIVTADHGYIFLDEIEPSNKIQKPGGEELALHRRAWIGNGGQASNAYIRFKESDVGLSGNYDLVFPRRIACFMVKGPENPYFHGGISLQEMVVPIIKITKTEVVPLPTAPEIKIILEKAKITNRLFSVQLVWKSPAKRKLLGTSETKKRVRVAVKSGKNDVGEAVHAVYGYEDGTKDIILEQNKPNLVTIMLTGEPAQNVLYLVLVDAETLVELARLENIVVNLII</sequence>
<dbReference type="Proteomes" id="UP000221734">
    <property type="component" value="Chromosome Kuenenia_stuttgartiensis_MBR1"/>
</dbReference>
<keyword evidence="2" id="KW-1185">Reference proteome</keyword>
<dbReference type="AlphaFoldDB" id="A0A2C9CI90"/>
<dbReference type="EMBL" id="LT934425">
    <property type="protein sequence ID" value="SOH05391.1"/>
    <property type="molecule type" value="Genomic_DNA"/>
</dbReference>
<name>A0A2C9CI90_KUEST</name>
<dbReference type="RefSeq" id="WP_099325976.1">
    <property type="nucleotide sequence ID" value="NZ_LT934425.1"/>
</dbReference>